<name>A0A517Z497_9PLAN</name>
<dbReference type="GO" id="GO:0005524">
    <property type="term" value="F:ATP binding"/>
    <property type="evidence" value="ECO:0007669"/>
    <property type="project" value="UniProtKB-KW"/>
</dbReference>
<dbReference type="InterPro" id="IPR003439">
    <property type="entry name" value="ABC_transporter-like_ATP-bd"/>
</dbReference>
<evidence type="ECO:0000259" key="3">
    <source>
        <dbReference type="PROSITE" id="PS50893"/>
    </source>
</evidence>
<keyword evidence="5" id="KW-1185">Reference proteome</keyword>
<sequence length="261" mass="29117">MPSRRSRVGMRPEPITHRLTIADAPPDTSTKHRVPAPTMTEPLLEAHNLHRTGDNGTPLLTDVSLHVEPGQRWAIRGSSGAGKTVLMRALALLAPIDSGEILFRGQPIENANVPRYRSSVIYLQQRPVLLEGTVEDNLQLPFRLRTHAKRHYDRDRIRELLSHVGRDESFLGRQREHLSGGEAQIVAVLRAIQMNPQMLLLDEPTAALDRDSVSAVESLVKDWLAEDSSRATVWVTHDDTQTQRMSDHVLHLAGGHVVAEP</sequence>
<reference evidence="4 5" key="1">
    <citation type="submission" date="2019-02" db="EMBL/GenBank/DDBJ databases">
        <title>Deep-cultivation of Planctomycetes and their phenomic and genomic characterization uncovers novel biology.</title>
        <authorList>
            <person name="Wiegand S."/>
            <person name="Jogler M."/>
            <person name="Boedeker C."/>
            <person name="Pinto D."/>
            <person name="Vollmers J."/>
            <person name="Rivas-Marin E."/>
            <person name="Kohn T."/>
            <person name="Peeters S.H."/>
            <person name="Heuer A."/>
            <person name="Rast P."/>
            <person name="Oberbeckmann S."/>
            <person name="Bunk B."/>
            <person name="Jeske O."/>
            <person name="Meyerdierks A."/>
            <person name="Storesund J.E."/>
            <person name="Kallscheuer N."/>
            <person name="Luecker S."/>
            <person name="Lage O.M."/>
            <person name="Pohl T."/>
            <person name="Merkel B.J."/>
            <person name="Hornburger P."/>
            <person name="Mueller R.-W."/>
            <person name="Bruemmer F."/>
            <person name="Labrenz M."/>
            <person name="Spormann A.M."/>
            <person name="Op den Camp H."/>
            <person name="Overmann J."/>
            <person name="Amann R."/>
            <person name="Jetten M.S.M."/>
            <person name="Mascher T."/>
            <person name="Medema M.H."/>
            <person name="Devos D.P."/>
            <person name="Kaster A.-K."/>
            <person name="Ovreas L."/>
            <person name="Rohde M."/>
            <person name="Galperin M.Y."/>
            <person name="Jogler C."/>
        </authorList>
    </citation>
    <scope>NUCLEOTIDE SEQUENCE [LARGE SCALE GENOMIC DNA]</scope>
    <source>
        <strain evidence="4 5">Mal4</strain>
    </source>
</reference>
<keyword evidence="1" id="KW-0547">Nucleotide-binding</keyword>
<dbReference type="PANTHER" id="PTHR43119:SF1">
    <property type="entry name" value="ABC TRANSPORTER DOMAIN-CONTAINING PROTEIN"/>
    <property type="match status" value="1"/>
</dbReference>
<dbReference type="Pfam" id="PF00005">
    <property type="entry name" value="ABC_tran"/>
    <property type="match status" value="1"/>
</dbReference>
<gene>
    <name evidence="4" type="primary">ybbL</name>
    <name evidence="4" type="ORF">Mal4_16060</name>
</gene>
<organism evidence="4 5">
    <name type="scientific">Maioricimonas rarisocia</name>
    <dbReference type="NCBI Taxonomy" id="2528026"/>
    <lineage>
        <taxon>Bacteria</taxon>
        <taxon>Pseudomonadati</taxon>
        <taxon>Planctomycetota</taxon>
        <taxon>Planctomycetia</taxon>
        <taxon>Planctomycetales</taxon>
        <taxon>Planctomycetaceae</taxon>
        <taxon>Maioricimonas</taxon>
    </lineage>
</organism>
<feature type="domain" description="ABC transporter" evidence="3">
    <location>
        <begin position="44"/>
        <end position="261"/>
    </location>
</feature>
<dbReference type="InterPro" id="IPR003593">
    <property type="entry name" value="AAA+_ATPase"/>
</dbReference>
<dbReference type="PROSITE" id="PS50893">
    <property type="entry name" value="ABC_TRANSPORTER_2"/>
    <property type="match status" value="1"/>
</dbReference>
<keyword evidence="2 4" id="KW-0067">ATP-binding</keyword>
<evidence type="ECO:0000256" key="1">
    <source>
        <dbReference type="ARBA" id="ARBA00022741"/>
    </source>
</evidence>
<dbReference type="KEGG" id="mri:Mal4_16060"/>
<proteinExistence type="predicted"/>
<dbReference type="InterPro" id="IPR027417">
    <property type="entry name" value="P-loop_NTPase"/>
</dbReference>
<accession>A0A517Z497</accession>
<evidence type="ECO:0000313" key="5">
    <source>
        <dbReference type="Proteomes" id="UP000320496"/>
    </source>
</evidence>
<dbReference type="AlphaFoldDB" id="A0A517Z497"/>
<dbReference type="SUPFAM" id="SSF52540">
    <property type="entry name" value="P-loop containing nucleoside triphosphate hydrolases"/>
    <property type="match status" value="1"/>
</dbReference>
<dbReference type="SMART" id="SM00382">
    <property type="entry name" value="AAA"/>
    <property type="match status" value="1"/>
</dbReference>
<evidence type="ECO:0000256" key="2">
    <source>
        <dbReference type="ARBA" id="ARBA00022840"/>
    </source>
</evidence>
<dbReference type="Gene3D" id="3.40.50.300">
    <property type="entry name" value="P-loop containing nucleotide triphosphate hydrolases"/>
    <property type="match status" value="1"/>
</dbReference>
<dbReference type="GO" id="GO:0016887">
    <property type="term" value="F:ATP hydrolysis activity"/>
    <property type="evidence" value="ECO:0007669"/>
    <property type="project" value="InterPro"/>
</dbReference>
<evidence type="ECO:0000313" key="4">
    <source>
        <dbReference type="EMBL" id="QDU37296.1"/>
    </source>
</evidence>
<dbReference type="EMBL" id="CP036275">
    <property type="protein sequence ID" value="QDU37296.1"/>
    <property type="molecule type" value="Genomic_DNA"/>
</dbReference>
<dbReference type="Proteomes" id="UP000320496">
    <property type="component" value="Chromosome"/>
</dbReference>
<dbReference type="PANTHER" id="PTHR43119">
    <property type="entry name" value="ABC TRANSPORT PROTEIN ATP-BINDING COMPONENT-RELATED"/>
    <property type="match status" value="1"/>
</dbReference>
<protein>
    <submittedName>
        <fullName evidence="4">Putative ABC transporter ATP-binding protein YbbL</fullName>
    </submittedName>
</protein>